<proteinExistence type="predicted"/>
<name>A0A0K6HXY5_9HYPH</name>
<evidence type="ECO:0000313" key="1">
    <source>
        <dbReference type="EMBL" id="CUA95907.1"/>
    </source>
</evidence>
<dbReference type="Proteomes" id="UP000183900">
    <property type="component" value="Unassembled WGS sequence"/>
</dbReference>
<dbReference type="AlphaFoldDB" id="A0A0K6HXY5"/>
<dbReference type="EMBL" id="CYHE01000004">
    <property type="protein sequence ID" value="CUA95907.1"/>
    <property type="molecule type" value="Genomic_DNA"/>
</dbReference>
<reference evidence="2" key="1">
    <citation type="submission" date="2015-08" db="EMBL/GenBank/DDBJ databases">
        <authorList>
            <person name="Varghese N."/>
        </authorList>
    </citation>
    <scope>NUCLEOTIDE SEQUENCE [LARGE SCALE GENOMIC DNA]</scope>
    <source>
        <strain evidence="2">DSM 23407</strain>
    </source>
</reference>
<organism evidence="1 2">
    <name type="scientific">Pannonibacter indicus</name>
    <dbReference type="NCBI Taxonomy" id="466044"/>
    <lineage>
        <taxon>Bacteria</taxon>
        <taxon>Pseudomonadati</taxon>
        <taxon>Pseudomonadota</taxon>
        <taxon>Alphaproteobacteria</taxon>
        <taxon>Hyphomicrobiales</taxon>
        <taxon>Stappiaceae</taxon>
        <taxon>Pannonibacter</taxon>
    </lineage>
</organism>
<protein>
    <recommendedName>
        <fullName evidence="3">DUF4864 domain-containing protein</fullName>
    </recommendedName>
</protein>
<gene>
    <name evidence="1" type="ORF">Ga0061067_104210</name>
</gene>
<dbReference type="RefSeq" id="WP_208975631.1">
    <property type="nucleotide sequence ID" value="NZ_CYHE01000004.1"/>
</dbReference>
<dbReference type="InterPro" id="IPR032347">
    <property type="entry name" value="DUF4864"/>
</dbReference>
<dbReference type="Pfam" id="PF16156">
    <property type="entry name" value="DUF4864"/>
    <property type="match status" value="1"/>
</dbReference>
<keyword evidence="2" id="KW-1185">Reference proteome</keyword>
<accession>A0A0K6HXY5</accession>
<evidence type="ECO:0008006" key="3">
    <source>
        <dbReference type="Google" id="ProtNLM"/>
    </source>
</evidence>
<sequence>MNKVARRVMWGGMWVLCGSLALVLSPDPAALRLGPQAVQAEEASGQEFRQLIQQQMQAFRRNDAAGAFSFATPGLQKQFMTPDIFINMVKEVYMPVYRPKSVSFGKLRQTKSGPVQEVFVTGPDGDDWLALYSFAQREDGTWGISGCILRKDKGFQA</sequence>
<evidence type="ECO:0000313" key="2">
    <source>
        <dbReference type="Proteomes" id="UP000183900"/>
    </source>
</evidence>